<name>A0AAE1CP44_9GAST</name>
<dbReference type="AlphaFoldDB" id="A0AAE1CP44"/>
<reference evidence="1" key="1">
    <citation type="journal article" date="2023" name="G3 (Bethesda)">
        <title>A reference genome for the long-term kleptoplast-retaining sea slug Elysia crispata morphotype clarki.</title>
        <authorList>
            <person name="Eastman K.E."/>
            <person name="Pendleton A.L."/>
            <person name="Shaikh M.A."/>
            <person name="Suttiyut T."/>
            <person name="Ogas R."/>
            <person name="Tomko P."/>
            <person name="Gavelis G."/>
            <person name="Widhalm J.R."/>
            <person name="Wisecaver J.H."/>
        </authorList>
    </citation>
    <scope>NUCLEOTIDE SEQUENCE</scope>
    <source>
        <strain evidence="1">ECLA1</strain>
    </source>
</reference>
<dbReference type="EMBL" id="JAWDGP010007329">
    <property type="protein sequence ID" value="KAK3725590.1"/>
    <property type="molecule type" value="Genomic_DNA"/>
</dbReference>
<proteinExistence type="predicted"/>
<accession>A0AAE1CP44</accession>
<organism evidence="1 2">
    <name type="scientific">Elysia crispata</name>
    <name type="common">lettuce slug</name>
    <dbReference type="NCBI Taxonomy" id="231223"/>
    <lineage>
        <taxon>Eukaryota</taxon>
        <taxon>Metazoa</taxon>
        <taxon>Spiralia</taxon>
        <taxon>Lophotrochozoa</taxon>
        <taxon>Mollusca</taxon>
        <taxon>Gastropoda</taxon>
        <taxon>Heterobranchia</taxon>
        <taxon>Euthyneura</taxon>
        <taxon>Panpulmonata</taxon>
        <taxon>Sacoglossa</taxon>
        <taxon>Placobranchoidea</taxon>
        <taxon>Plakobranchidae</taxon>
        <taxon>Elysia</taxon>
    </lineage>
</organism>
<sequence>MKSVANCGLPMLKSLRAKVKGKSARKMASVAQSCTTSSRQKPEKGCIVRQSGASFSPLKRILDKDGEDVSKFTDNLPGEVWASGFLKRHKDKIKNRLCQNISRKGAKVTNETITEYFSELKKKTLDGIPPQNIINYDETYLTDAPGRKRMILKQGVKYPERILNNTKTFTSLMLAGKTDGTILPVYVVYRVRIYVEHMTRR</sequence>
<keyword evidence="2" id="KW-1185">Reference proteome</keyword>
<protein>
    <submittedName>
        <fullName evidence="1">Uncharacterized protein</fullName>
    </submittedName>
</protein>
<gene>
    <name evidence="1" type="ORF">RRG08_043008</name>
</gene>
<comment type="caution">
    <text evidence="1">The sequence shown here is derived from an EMBL/GenBank/DDBJ whole genome shotgun (WGS) entry which is preliminary data.</text>
</comment>
<dbReference type="Proteomes" id="UP001283361">
    <property type="component" value="Unassembled WGS sequence"/>
</dbReference>
<evidence type="ECO:0000313" key="2">
    <source>
        <dbReference type="Proteomes" id="UP001283361"/>
    </source>
</evidence>
<evidence type="ECO:0000313" key="1">
    <source>
        <dbReference type="EMBL" id="KAK3725590.1"/>
    </source>
</evidence>